<feature type="region of interest" description="Disordered" evidence="1">
    <location>
        <begin position="222"/>
        <end position="259"/>
    </location>
</feature>
<keyword evidence="2" id="KW-1133">Transmembrane helix</keyword>
<keyword evidence="4" id="KW-1185">Reference proteome</keyword>
<proteinExistence type="predicted"/>
<dbReference type="Pfam" id="PF06197">
    <property type="entry name" value="DUF998"/>
    <property type="match status" value="1"/>
</dbReference>
<dbReference type="AlphaFoldDB" id="A0A5C5RFP0"/>
<dbReference type="RefSeq" id="WP_146559274.1">
    <property type="nucleotide sequence ID" value="NZ_VIGW01000001.1"/>
</dbReference>
<protein>
    <submittedName>
        <fullName evidence="3">DUF998 domain-containing protein</fullName>
    </submittedName>
</protein>
<gene>
    <name evidence="3" type="ORF">FK529_02605</name>
</gene>
<feature type="transmembrane region" description="Helical" evidence="2">
    <location>
        <begin position="74"/>
        <end position="94"/>
    </location>
</feature>
<accession>A0A5C5RFP0</accession>
<dbReference type="OrthoDB" id="3406108at2"/>
<feature type="transmembrane region" description="Helical" evidence="2">
    <location>
        <begin position="194"/>
        <end position="215"/>
    </location>
</feature>
<evidence type="ECO:0000313" key="3">
    <source>
        <dbReference type="EMBL" id="TWS21498.1"/>
    </source>
</evidence>
<feature type="transmembrane region" description="Helical" evidence="2">
    <location>
        <begin position="49"/>
        <end position="67"/>
    </location>
</feature>
<dbReference type="EMBL" id="VIGW01000001">
    <property type="protein sequence ID" value="TWS21498.1"/>
    <property type="molecule type" value="Genomic_DNA"/>
</dbReference>
<feature type="transmembrane region" description="Helical" evidence="2">
    <location>
        <begin position="127"/>
        <end position="147"/>
    </location>
</feature>
<name>A0A5C5RFP0_9ACTN</name>
<reference evidence="3 4" key="1">
    <citation type="submission" date="2019-06" db="EMBL/GenBank/DDBJ databases">
        <title>Tsukamurella conjunctivitidis sp. nov., Tsukamurella assacharolytica sp. nov. and Tsukamurella sputae sp. nov. isolated from patients with conjunctivitis, bacteraemia (lymphoma) and respiratory infection (sputum) in Hong Kong.</title>
        <authorList>
            <person name="Teng J.L.L."/>
            <person name="Lee H.H."/>
            <person name="Fong J.Y.H."/>
            <person name="Fok K.M.N."/>
            <person name="Lau S.K.P."/>
            <person name="Woo P.C.Y."/>
        </authorList>
    </citation>
    <scope>NUCLEOTIDE SEQUENCE [LARGE SCALE GENOMIC DNA]</scope>
    <source>
        <strain evidence="3 4">HKU71</strain>
    </source>
</reference>
<dbReference type="Proteomes" id="UP000317291">
    <property type="component" value="Unassembled WGS sequence"/>
</dbReference>
<keyword evidence="2" id="KW-0472">Membrane</keyword>
<evidence type="ECO:0000256" key="2">
    <source>
        <dbReference type="SAM" id="Phobius"/>
    </source>
</evidence>
<evidence type="ECO:0000256" key="1">
    <source>
        <dbReference type="SAM" id="MobiDB-lite"/>
    </source>
</evidence>
<feature type="transmembrane region" description="Helical" evidence="2">
    <location>
        <begin position="168"/>
        <end position="188"/>
    </location>
</feature>
<comment type="caution">
    <text evidence="3">The sequence shown here is derived from an EMBL/GenBank/DDBJ whole genome shotgun (WGS) entry which is preliminary data.</text>
</comment>
<evidence type="ECO:0000313" key="4">
    <source>
        <dbReference type="Proteomes" id="UP000317291"/>
    </source>
</evidence>
<organism evidence="3 4">
    <name type="scientific">Tsukamurella asaccharolytica</name>
    <dbReference type="NCBI Taxonomy" id="2592067"/>
    <lineage>
        <taxon>Bacteria</taxon>
        <taxon>Bacillati</taxon>
        <taxon>Actinomycetota</taxon>
        <taxon>Actinomycetes</taxon>
        <taxon>Mycobacteriales</taxon>
        <taxon>Tsukamurellaceae</taxon>
        <taxon>Tsukamurella</taxon>
    </lineage>
</organism>
<keyword evidence="2" id="KW-0812">Transmembrane</keyword>
<dbReference type="InterPro" id="IPR009339">
    <property type="entry name" value="DUF998"/>
</dbReference>
<sequence length="259" mass="26910">MRRARLILLAGTLLYSAWVLAPLLGSRLSQLHSFVSEVGAAGQPNAQFFRATDLLAGTAFVVAAALGHRALRPVSVLGLITLAGLVAFGAATMLDALMPLSCTPTADAACAAREAAGHVPFTHVGHAFSSGIAGFGAVVAVLGWALWHRSETKARSAGQGAGRAFDGARLTLGMGVAYLVATAWTLAAMVQPNLYLGLAQRAQVIAITLWLVLLATSPRVRRPRALPPGAPPRAGRDTPRSPRRSATTAGQSLPDRRDG</sequence>